<organism evidence="2 3">
    <name type="scientific">Micromonas commoda (strain RCC299 / NOUM17 / CCMP2709)</name>
    <name type="common">Picoplanktonic green alga</name>
    <dbReference type="NCBI Taxonomy" id="296587"/>
    <lineage>
        <taxon>Eukaryota</taxon>
        <taxon>Viridiplantae</taxon>
        <taxon>Chlorophyta</taxon>
        <taxon>Mamiellophyceae</taxon>
        <taxon>Mamiellales</taxon>
        <taxon>Mamiellaceae</taxon>
        <taxon>Micromonas</taxon>
    </lineage>
</organism>
<evidence type="ECO:0000313" key="3">
    <source>
        <dbReference type="Proteomes" id="UP000002009"/>
    </source>
</evidence>
<dbReference type="Proteomes" id="UP000002009">
    <property type="component" value="Chromosome 8"/>
</dbReference>
<dbReference type="KEGG" id="mis:MICPUN_60596"/>
<protein>
    <submittedName>
        <fullName evidence="2">Uncharacterized protein</fullName>
    </submittedName>
</protein>
<feature type="compositionally biased region" description="Low complexity" evidence="1">
    <location>
        <begin position="49"/>
        <end position="61"/>
    </location>
</feature>
<reference evidence="2 3" key="1">
    <citation type="journal article" date="2009" name="Science">
        <title>Green evolution and dynamic adaptations revealed by genomes of the marine picoeukaryotes Micromonas.</title>
        <authorList>
            <person name="Worden A.Z."/>
            <person name="Lee J.H."/>
            <person name="Mock T."/>
            <person name="Rouze P."/>
            <person name="Simmons M.P."/>
            <person name="Aerts A.L."/>
            <person name="Allen A.E."/>
            <person name="Cuvelier M.L."/>
            <person name="Derelle E."/>
            <person name="Everett M.V."/>
            <person name="Foulon E."/>
            <person name="Grimwood J."/>
            <person name="Gundlach H."/>
            <person name="Henrissat B."/>
            <person name="Napoli C."/>
            <person name="McDonald S.M."/>
            <person name="Parker M.S."/>
            <person name="Rombauts S."/>
            <person name="Salamov A."/>
            <person name="Von Dassow P."/>
            <person name="Badger J.H."/>
            <person name="Coutinho P.M."/>
            <person name="Demir E."/>
            <person name="Dubchak I."/>
            <person name="Gentemann C."/>
            <person name="Eikrem W."/>
            <person name="Gready J.E."/>
            <person name="John U."/>
            <person name="Lanier W."/>
            <person name="Lindquist E.A."/>
            <person name="Lucas S."/>
            <person name="Mayer K.F."/>
            <person name="Moreau H."/>
            <person name="Not F."/>
            <person name="Otillar R."/>
            <person name="Panaud O."/>
            <person name="Pangilinan J."/>
            <person name="Paulsen I."/>
            <person name="Piegu B."/>
            <person name="Poliakov A."/>
            <person name="Robbens S."/>
            <person name="Schmutz J."/>
            <person name="Toulza E."/>
            <person name="Wyss T."/>
            <person name="Zelensky A."/>
            <person name="Zhou K."/>
            <person name="Armbrust E.V."/>
            <person name="Bhattacharya D."/>
            <person name="Goodenough U.W."/>
            <person name="Van de Peer Y."/>
            <person name="Grigoriev I.V."/>
        </authorList>
    </citation>
    <scope>NUCLEOTIDE SEQUENCE [LARGE SCALE GENOMIC DNA]</scope>
    <source>
        <strain evidence="3">RCC299 / NOUM17</strain>
    </source>
</reference>
<proteinExistence type="predicted"/>
<accession>C1FFQ6</accession>
<dbReference type="AlphaFoldDB" id="C1FFQ6"/>
<evidence type="ECO:0000313" key="2">
    <source>
        <dbReference type="EMBL" id="ACO69414.1"/>
    </source>
</evidence>
<dbReference type="OrthoDB" id="10665438at2759"/>
<dbReference type="GeneID" id="8245789"/>
<dbReference type="InParanoid" id="C1FFQ6"/>
<dbReference type="RefSeq" id="XP_002508156.1">
    <property type="nucleotide sequence ID" value="XM_002508110.1"/>
</dbReference>
<sequence length="337" mass="38337">MGQCASQPRVDDGAVVDAPVDRKLTPSDSADSLARPNVRQTRGEAFYHPTKTAKAAPFAKPSPLPSNEGVVDDYTLRRGVVPRHMYTSKDVNNPAIPPVHPDHRLTKEEAEAHPLGRFLNASRLVKPPPNRWGPWEDNAMVKEVDKRIAELEAADPQRQLYEKLMAERFEALKALPQRPIDPETGEINFDVDPTAEDPTFDEPVPTAPRALSSAMERALMECDDKWADKAEIAEMLHPDIVYRTMDGKTWNGRRAATDKMNHSIAQMTVRMKRSAKKSWDIVKWRDTWVATEPERKAPGVWVMEFRIKLLLMSIKFREEYVVDDRGRILELTRVRLS</sequence>
<dbReference type="EMBL" id="CP001575">
    <property type="protein sequence ID" value="ACO69414.1"/>
    <property type="molecule type" value="Genomic_DNA"/>
</dbReference>
<name>C1FFQ6_MICCC</name>
<evidence type="ECO:0000256" key="1">
    <source>
        <dbReference type="SAM" id="MobiDB-lite"/>
    </source>
</evidence>
<keyword evidence="3" id="KW-1185">Reference proteome</keyword>
<gene>
    <name evidence="2" type="ORF">MICPUN_60596</name>
</gene>
<feature type="region of interest" description="Disordered" evidence="1">
    <location>
        <begin position="1"/>
        <end position="70"/>
    </location>
</feature>